<protein>
    <submittedName>
        <fullName evidence="2">Uncharacterized protein</fullName>
    </submittedName>
</protein>
<keyword evidence="3" id="KW-1185">Reference proteome</keyword>
<gene>
    <name evidence="2" type="ORF">ElyMa_002098200</name>
</gene>
<feature type="region of interest" description="Disordered" evidence="1">
    <location>
        <begin position="60"/>
        <end position="83"/>
    </location>
</feature>
<evidence type="ECO:0000313" key="3">
    <source>
        <dbReference type="Proteomes" id="UP000762676"/>
    </source>
</evidence>
<comment type="caution">
    <text evidence="2">The sequence shown here is derived from an EMBL/GenBank/DDBJ whole genome shotgun (WGS) entry which is preliminary data.</text>
</comment>
<sequence length="83" mass="9429">MKMMTVANVENIISTGPDYTPCARYNAKSAAKIVLSLNIPKEYHTQRHLDEIFFNILPYTPPEGADSLPRREDKTDKSHHKTA</sequence>
<evidence type="ECO:0000256" key="1">
    <source>
        <dbReference type="SAM" id="MobiDB-lite"/>
    </source>
</evidence>
<dbReference type="EMBL" id="BMAT01004302">
    <property type="protein sequence ID" value="GFR71596.1"/>
    <property type="molecule type" value="Genomic_DNA"/>
</dbReference>
<dbReference type="Proteomes" id="UP000762676">
    <property type="component" value="Unassembled WGS sequence"/>
</dbReference>
<dbReference type="AlphaFoldDB" id="A0AAV4FEY6"/>
<proteinExistence type="predicted"/>
<evidence type="ECO:0000313" key="2">
    <source>
        <dbReference type="EMBL" id="GFR71596.1"/>
    </source>
</evidence>
<name>A0AAV4FEY6_9GAST</name>
<reference evidence="2 3" key="1">
    <citation type="journal article" date="2021" name="Elife">
        <title>Chloroplast acquisition without the gene transfer in kleptoplastic sea slugs, Plakobranchus ocellatus.</title>
        <authorList>
            <person name="Maeda T."/>
            <person name="Takahashi S."/>
            <person name="Yoshida T."/>
            <person name="Shimamura S."/>
            <person name="Takaki Y."/>
            <person name="Nagai Y."/>
            <person name="Toyoda A."/>
            <person name="Suzuki Y."/>
            <person name="Arimoto A."/>
            <person name="Ishii H."/>
            <person name="Satoh N."/>
            <person name="Nishiyama T."/>
            <person name="Hasebe M."/>
            <person name="Maruyama T."/>
            <person name="Minagawa J."/>
            <person name="Obokata J."/>
            <person name="Shigenobu S."/>
        </authorList>
    </citation>
    <scope>NUCLEOTIDE SEQUENCE [LARGE SCALE GENOMIC DNA]</scope>
</reference>
<organism evidence="2 3">
    <name type="scientific">Elysia marginata</name>
    <dbReference type="NCBI Taxonomy" id="1093978"/>
    <lineage>
        <taxon>Eukaryota</taxon>
        <taxon>Metazoa</taxon>
        <taxon>Spiralia</taxon>
        <taxon>Lophotrochozoa</taxon>
        <taxon>Mollusca</taxon>
        <taxon>Gastropoda</taxon>
        <taxon>Heterobranchia</taxon>
        <taxon>Euthyneura</taxon>
        <taxon>Panpulmonata</taxon>
        <taxon>Sacoglossa</taxon>
        <taxon>Placobranchoidea</taxon>
        <taxon>Plakobranchidae</taxon>
        <taxon>Elysia</taxon>
    </lineage>
</organism>
<accession>A0AAV4FEY6</accession>